<feature type="chain" id="PRO_5033034975" evidence="1">
    <location>
        <begin position="36"/>
        <end position="177"/>
    </location>
</feature>
<protein>
    <submittedName>
        <fullName evidence="2">Nitrous oxide reductase accessory protein NosL</fullName>
    </submittedName>
</protein>
<dbReference type="Proteomes" id="UP000444316">
    <property type="component" value="Unassembled WGS sequence"/>
</dbReference>
<organism evidence="2 3">
    <name type="scientific">Duganella fentianensis</name>
    <dbReference type="NCBI Taxonomy" id="2692177"/>
    <lineage>
        <taxon>Bacteria</taxon>
        <taxon>Pseudomonadati</taxon>
        <taxon>Pseudomonadota</taxon>
        <taxon>Betaproteobacteria</taxon>
        <taxon>Burkholderiales</taxon>
        <taxon>Oxalobacteraceae</taxon>
        <taxon>Telluria group</taxon>
        <taxon>Duganella</taxon>
    </lineage>
</organism>
<reference evidence="2" key="1">
    <citation type="submission" date="2019-12" db="EMBL/GenBank/DDBJ databases">
        <title>Novel species isolated from a subtropical stream in China.</title>
        <authorList>
            <person name="Lu H."/>
        </authorList>
    </citation>
    <scope>NUCLEOTIDE SEQUENCE [LARGE SCALE GENOMIC DNA]</scope>
    <source>
        <strain evidence="2">FT93W</strain>
    </source>
</reference>
<dbReference type="Pfam" id="PF05573">
    <property type="entry name" value="NosL"/>
    <property type="match status" value="1"/>
</dbReference>
<sequence length="177" mass="19208">MHPVSLTAKRRARWPMLLAAVLLAACSRTTAPLQALEPDDQAACALDGMLLRDFPGAKAQVRYADNQTEYFCDVMELLGAMLAPEQRRAVSGYYVQDMGKADWQHPRGNWIAARDAVYVVGSSAQGSMGPTIVPFAVQADAEALVQKAGGKVLRFEQITTAMLNRSADSMHDNGMGH</sequence>
<dbReference type="AlphaFoldDB" id="A0A845I000"/>
<evidence type="ECO:0000313" key="2">
    <source>
        <dbReference type="EMBL" id="MYN45397.1"/>
    </source>
</evidence>
<evidence type="ECO:0000313" key="3">
    <source>
        <dbReference type="Proteomes" id="UP000444316"/>
    </source>
</evidence>
<dbReference type="EMBL" id="WWCL01000002">
    <property type="protein sequence ID" value="MYN45397.1"/>
    <property type="molecule type" value="Genomic_DNA"/>
</dbReference>
<feature type="signal peptide" evidence="1">
    <location>
        <begin position="1"/>
        <end position="35"/>
    </location>
</feature>
<dbReference type="Gene3D" id="3.30.70.2060">
    <property type="match status" value="1"/>
</dbReference>
<dbReference type="PANTHER" id="PTHR41247">
    <property type="entry name" value="HTH-TYPE TRANSCRIPTIONAL REPRESSOR YCNK"/>
    <property type="match status" value="1"/>
</dbReference>
<dbReference type="InterPro" id="IPR008719">
    <property type="entry name" value="N2O_reductase_NosL"/>
</dbReference>
<accession>A0A845I000</accession>
<dbReference type="PANTHER" id="PTHR41247:SF1">
    <property type="entry name" value="HTH-TYPE TRANSCRIPTIONAL REPRESSOR YCNK"/>
    <property type="match status" value="1"/>
</dbReference>
<dbReference type="Gene3D" id="3.30.70.2050">
    <property type="match status" value="1"/>
</dbReference>
<evidence type="ECO:0000256" key="1">
    <source>
        <dbReference type="SAM" id="SignalP"/>
    </source>
</evidence>
<comment type="caution">
    <text evidence="2">The sequence shown here is derived from an EMBL/GenBank/DDBJ whole genome shotgun (WGS) entry which is preliminary data.</text>
</comment>
<name>A0A845I000_9BURK</name>
<dbReference type="SUPFAM" id="SSF160387">
    <property type="entry name" value="NosL/MerB-like"/>
    <property type="match status" value="1"/>
</dbReference>
<proteinExistence type="predicted"/>
<gene>
    <name evidence="2" type="ORF">GTP23_10085</name>
</gene>
<keyword evidence="3" id="KW-1185">Reference proteome</keyword>
<keyword evidence="1" id="KW-0732">Signal</keyword>